<keyword evidence="1" id="KW-0472">Membrane</keyword>
<protein>
    <submittedName>
        <fullName evidence="2">Uncharacterized protein</fullName>
    </submittedName>
</protein>
<evidence type="ECO:0000256" key="1">
    <source>
        <dbReference type="SAM" id="Phobius"/>
    </source>
</evidence>
<sequence>MCWKTERDSGHLRILADHCWLVFLFLCFDTRSLAFAFVFWIIPSSVGWHYSWAVGTWVCTLLFIIPGRHSCIFVSVLSYDCLETMFILRRGR</sequence>
<reference evidence="2 3" key="1">
    <citation type="submission" date="2016-10" db="EMBL/GenBank/DDBJ databases">
        <title>Draft genome sequence of Coniochaeta ligniaria NRRL30616, a lignocellulolytic fungus for bioabatement of inhibitors in plant biomass hydrolysates.</title>
        <authorList>
            <consortium name="DOE Joint Genome Institute"/>
            <person name="Jimenez D.J."/>
            <person name="Hector R.E."/>
            <person name="Riley R."/>
            <person name="Sun H."/>
            <person name="Grigoriev I.V."/>
            <person name="Van Elsas J.D."/>
            <person name="Nichols N.N."/>
        </authorList>
    </citation>
    <scope>NUCLEOTIDE SEQUENCE [LARGE SCALE GENOMIC DNA]</scope>
    <source>
        <strain evidence="2 3">NRRL 30616</strain>
    </source>
</reference>
<dbReference type="AlphaFoldDB" id="A0A1J7ISA7"/>
<keyword evidence="1" id="KW-0812">Transmembrane</keyword>
<dbReference type="EMBL" id="KV875105">
    <property type="protein sequence ID" value="OIW23985.1"/>
    <property type="molecule type" value="Genomic_DNA"/>
</dbReference>
<name>A0A1J7ISA7_9PEZI</name>
<dbReference type="InParanoid" id="A0A1J7ISA7"/>
<evidence type="ECO:0000313" key="2">
    <source>
        <dbReference type="EMBL" id="OIW23985.1"/>
    </source>
</evidence>
<proteinExistence type="predicted"/>
<organism evidence="2 3">
    <name type="scientific">Coniochaeta ligniaria NRRL 30616</name>
    <dbReference type="NCBI Taxonomy" id="1408157"/>
    <lineage>
        <taxon>Eukaryota</taxon>
        <taxon>Fungi</taxon>
        <taxon>Dikarya</taxon>
        <taxon>Ascomycota</taxon>
        <taxon>Pezizomycotina</taxon>
        <taxon>Sordariomycetes</taxon>
        <taxon>Sordariomycetidae</taxon>
        <taxon>Coniochaetales</taxon>
        <taxon>Coniochaetaceae</taxon>
        <taxon>Coniochaeta</taxon>
    </lineage>
</organism>
<keyword evidence="3" id="KW-1185">Reference proteome</keyword>
<accession>A0A1J7ISA7</accession>
<feature type="transmembrane region" description="Helical" evidence="1">
    <location>
        <begin position="20"/>
        <end position="42"/>
    </location>
</feature>
<evidence type="ECO:0000313" key="3">
    <source>
        <dbReference type="Proteomes" id="UP000182658"/>
    </source>
</evidence>
<dbReference type="Proteomes" id="UP000182658">
    <property type="component" value="Unassembled WGS sequence"/>
</dbReference>
<gene>
    <name evidence="2" type="ORF">CONLIGDRAFT_120508</name>
</gene>
<keyword evidence="1" id="KW-1133">Transmembrane helix</keyword>